<evidence type="ECO:0000256" key="1">
    <source>
        <dbReference type="SAM" id="MobiDB-lite"/>
    </source>
</evidence>
<accession>A0ABD1ZK37</accession>
<dbReference type="AlphaFoldDB" id="A0ABD1ZK37"/>
<proteinExistence type="predicted"/>
<protein>
    <submittedName>
        <fullName evidence="2">Uncharacterized protein</fullName>
    </submittedName>
</protein>
<sequence length="123" mass="14143">MSDFPPEAFLDDDHTESDAGVIPDIPNRSDIESDIAIGEERQLAMSSKMLETRYKIDKWTSVGNFALWSYHMRDKLIAQGQARSLLDETLESMKENEWMDLCSWVSTRSGCILVMIFRCKCWG</sequence>
<gene>
    <name evidence="2" type="ORF">R1flu_019800</name>
</gene>
<dbReference type="Proteomes" id="UP001605036">
    <property type="component" value="Unassembled WGS sequence"/>
</dbReference>
<comment type="caution">
    <text evidence="2">The sequence shown here is derived from an EMBL/GenBank/DDBJ whole genome shotgun (WGS) entry which is preliminary data.</text>
</comment>
<feature type="region of interest" description="Disordered" evidence="1">
    <location>
        <begin position="1"/>
        <end position="25"/>
    </location>
</feature>
<evidence type="ECO:0000313" key="3">
    <source>
        <dbReference type="Proteomes" id="UP001605036"/>
    </source>
</evidence>
<keyword evidence="3" id="KW-1185">Reference proteome</keyword>
<dbReference type="EMBL" id="JBHFFA010000001">
    <property type="protein sequence ID" value="KAL2651672.1"/>
    <property type="molecule type" value="Genomic_DNA"/>
</dbReference>
<organism evidence="2 3">
    <name type="scientific">Riccia fluitans</name>
    <dbReference type="NCBI Taxonomy" id="41844"/>
    <lineage>
        <taxon>Eukaryota</taxon>
        <taxon>Viridiplantae</taxon>
        <taxon>Streptophyta</taxon>
        <taxon>Embryophyta</taxon>
        <taxon>Marchantiophyta</taxon>
        <taxon>Marchantiopsida</taxon>
        <taxon>Marchantiidae</taxon>
        <taxon>Marchantiales</taxon>
        <taxon>Ricciaceae</taxon>
        <taxon>Riccia</taxon>
    </lineage>
</organism>
<name>A0ABD1ZK37_9MARC</name>
<reference evidence="2 3" key="1">
    <citation type="submission" date="2024-09" db="EMBL/GenBank/DDBJ databases">
        <title>Chromosome-scale assembly of Riccia fluitans.</title>
        <authorList>
            <person name="Paukszto L."/>
            <person name="Sawicki J."/>
            <person name="Karawczyk K."/>
            <person name="Piernik-Szablinska J."/>
            <person name="Szczecinska M."/>
            <person name="Mazdziarz M."/>
        </authorList>
    </citation>
    <scope>NUCLEOTIDE SEQUENCE [LARGE SCALE GENOMIC DNA]</scope>
    <source>
        <strain evidence="2">Rf_01</strain>
        <tissue evidence="2">Aerial parts of the thallus</tissue>
    </source>
</reference>
<evidence type="ECO:0000313" key="2">
    <source>
        <dbReference type="EMBL" id="KAL2651672.1"/>
    </source>
</evidence>